<dbReference type="AlphaFoldDB" id="A0A177CAT5"/>
<gene>
    <name evidence="1" type="ORF">CC84DRAFT_871908</name>
</gene>
<keyword evidence="2" id="KW-1185">Reference proteome</keyword>
<organism evidence="1 2">
    <name type="scientific">Paraphaeosphaeria sporulosa</name>
    <dbReference type="NCBI Taxonomy" id="1460663"/>
    <lineage>
        <taxon>Eukaryota</taxon>
        <taxon>Fungi</taxon>
        <taxon>Dikarya</taxon>
        <taxon>Ascomycota</taxon>
        <taxon>Pezizomycotina</taxon>
        <taxon>Dothideomycetes</taxon>
        <taxon>Pleosporomycetidae</taxon>
        <taxon>Pleosporales</taxon>
        <taxon>Massarineae</taxon>
        <taxon>Didymosphaeriaceae</taxon>
        <taxon>Paraphaeosphaeria</taxon>
    </lineage>
</organism>
<name>A0A177CAT5_9PLEO</name>
<dbReference type="InParanoid" id="A0A177CAT5"/>
<dbReference type="Proteomes" id="UP000077069">
    <property type="component" value="Unassembled WGS sequence"/>
</dbReference>
<dbReference type="RefSeq" id="XP_018034242.1">
    <property type="nucleotide sequence ID" value="XM_018187733.1"/>
</dbReference>
<dbReference type="GeneID" id="28771219"/>
<accession>A0A177CAT5</accession>
<protein>
    <submittedName>
        <fullName evidence="1">Uncharacterized protein</fullName>
    </submittedName>
</protein>
<evidence type="ECO:0000313" key="1">
    <source>
        <dbReference type="EMBL" id="OAG03877.1"/>
    </source>
</evidence>
<proteinExistence type="predicted"/>
<reference evidence="1 2" key="1">
    <citation type="submission" date="2016-05" db="EMBL/GenBank/DDBJ databases">
        <title>Comparative analysis of secretome profiles of manganese(II)-oxidizing ascomycete fungi.</title>
        <authorList>
            <consortium name="DOE Joint Genome Institute"/>
            <person name="Zeiner C.A."/>
            <person name="Purvine S.O."/>
            <person name="Zink E.M."/>
            <person name="Wu S."/>
            <person name="Pasa-Tolic L."/>
            <person name="Chaput D.L."/>
            <person name="Haridas S."/>
            <person name="Grigoriev I.V."/>
            <person name="Santelli C.M."/>
            <person name="Hansel C.M."/>
        </authorList>
    </citation>
    <scope>NUCLEOTIDE SEQUENCE [LARGE SCALE GENOMIC DNA]</scope>
    <source>
        <strain evidence="1 2">AP3s5-JAC2a</strain>
    </source>
</reference>
<evidence type="ECO:0000313" key="2">
    <source>
        <dbReference type="Proteomes" id="UP000077069"/>
    </source>
</evidence>
<sequence length="171" mass="19426">MLARHSPFSFTIILALKSREEAGRTLVLYATSVPWSPVIADRILHARHSNCIGHQENLRISYTYLRRLHRGVLCAVASNWLFQALLERLICHRRHPHVRIILSKAFSRIHVFLRKKNPQTRYCLFGGTDYASLRGNDTWVRGPIDHDIDPSLGVLLGTGPCISASFKTTSI</sequence>
<dbReference type="EMBL" id="KV441554">
    <property type="protein sequence ID" value="OAG03877.1"/>
    <property type="molecule type" value="Genomic_DNA"/>
</dbReference>